<feature type="compositionally biased region" description="Basic and acidic residues" evidence="1">
    <location>
        <begin position="202"/>
        <end position="212"/>
    </location>
</feature>
<gene>
    <name evidence="2" type="ORF">AMORRO_LOCUS677</name>
</gene>
<feature type="compositionally biased region" description="Basic and acidic residues" evidence="1">
    <location>
        <begin position="278"/>
        <end position="294"/>
    </location>
</feature>
<organism evidence="2 3">
    <name type="scientific">Acaulospora morrowiae</name>
    <dbReference type="NCBI Taxonomy" id="94023"/>
    <lineage>
        <taxon>Eukaryota</taxon>
        <taxon>Fungi</taxon>
        <taxon>Fungi incertae sedis</taxon>
        <taxon>Mucoromycota</taxon>
        <taxon>Glomeromycotina</taxon>
        <taxon>Glomeromycetes</taxon>
        <taxon>Diversisporales</taxon>
        <taxon>Acaulosporaceae</taxon>
        <taxon>Acaulospora</taxon>
    </lineage>
</organism>
<feature type="compositionally biased region" description="Basic and acidic residues" evidence="1">
    <location>
        <begin position="15"/>
        <end position="36"/>
    </location>
</feature>
<name>A0A9N8YT30_9GLOM</name>
<feature type="region of interest" description="Disordered" evidence="1">
    <location>
        <begin position="100"/>
        <end position="165"/>
    </location>
</feature>
<dbReference type="EMBL" id="CAJVPV010000216">
    <property type="protein sequence ID" value="CAG8447036.1"/>
    <property type="molecule type" value="Genomic_DNA"/>
</dbReference>
<protein>
    <submittedName>
        <fullName evidence="2">3138_t:CDS:1</fullName>
    </submittedName>
</protein>
<feature type="region of interest" description="Disordered" evidence="1">
    <location>
        <begin position="249"/>
        <end position="297"/>
    </location>
</feature>
<feature type="region of interest" description="Disordered" evidence="1">
    <location>
        <begin position="308"/>
        <end position="327"/>
    </location>
</feature>
<proteinExistence type="predicted"/>
<sequence>MEKSEACIQEIEPASEGRRDSRERDCDAEDCPKRDNLLLGSLAKETRCKEDEGRTKHSNQDLHTVEDETPAPKNDNHCDEEETLSNLRNRNKHLEETIDNNQSKILGRERANVETPAELLDETSRSACNETPMIIDDRTPRRKDEMPKTEIMDNHPSKTIEMGTDNKALATKYDAKGKDVNKITEPAGDETSMNKNSGLSNKGREGMKKMTSLEDVPSGDQGDLNERMYLEPQKEIVIVDNHTKEVDKVASTDEEAGGRKLTHARISVAYDAANQNDKTTDEQEKSERDAKKSQYEILGTDNTTLDLVDIENGNGKHDASPINSDASMKKEFEASRYKHTMREQWNKDDEASMTYLVENAPIKVLMYAPTK</sequence>
<evidence type="ECO:0000313" key="2">
    <source>
        <dbReference type="EMBL" id="CAG8447036.1"/>
    </source>
</evidence>
<comment type="caution">
    <text evidence="2">The sequence shown here is derived from an EMBL/GenBank/DDBJ whole genome shotgun (WGS) entry which is preliminary data.</text>
</comment>
<feature type="compositionally biased region" description="Polar residues" evidence="1">
    <location>
        <begin position="191"/>
        <end position="200"/>
    </location>
</feature>
<keyword evidence="3" id="KW-1185">Reference proteome</keyword>
<feature type="region of interest" description="Disordered" evidence="1">
    <location>
        <begin position="180"/>
        <end position="224"/>
    </location>
</feature>
<feature type="compositionally biased region" description="Basic and acidic residues" evidence="1">
    <location>
        <begin position="135"/>
        <end position="158"/>
    </location>
</feature>
<evidence type="ECO:0000313" key="3">
    <source>
        <dbReference type="Proteomes" id="UP000789342"/>
    </source>
</evidence>
<reference evidence="2" key="1">
    <citation type="submission" date="2021-06" db="EMBL/GenBank/DDBJ databases">
        <authorList>
            <person name="Kallberg Y."/>
            <person name="Tangrot J."/>
            <person name="Rosling A."/>
        </authorList>
    </citation>
    <scope>NUCLEOTIDE SEQUENCE</scope>
    <source>
        <strain evidence="2">CL551</strain>
    </source>
</reference>
<feature type="compositionally biased region" description="Basic and acidic residues" evidence="1">
    <location>
        <begin position="44"/>
        <end position="66"/>
    </location>
</feature>
<dbReference type="AlphaFoldDB" id="A0A9N8YT30"/>
<feature type="region of interest" description="Disordered" evidence="1">
    <location>
        <begin position="1"/>
        <end position="79"/>
    </location>
</feature>
<evidence type="ECO:0000256" key="1">
    <source>
        <dbReference type="SAM" id="MobiDB-lite"/>
    </source>
</evidence>
<dbReference type="Proteomes" id="UP000789342">
    <property type="component" value="Unassembled WGS sequence"/>
</dbReference>
<accession>A0A9N8YT30</accession>